<gene>
    <name evidence="1" type="ORF">CEXT_135781</name>
</gene>
<evidence type="ECO:0000313" key="2">
    <source>
        <dbReference type="Proteomes" id="UP001054945"/>
    </source>
</evidence>
<comment type="caution">
    <text evidence="1">The sequence shown here is derived from an EMBL/GenBank/DDBJ whole genome shotgun (WGS) entry which is preliminary data.</text>
</comment>
<dbReference type="EMBL" id="BPLR01005447">
    <property type="protein sequence ID" value="GIY02460.1"/>
    <property type="molecule type" value="Genomic_DNA"/>
</dbReference>
<protein>
    <submittedName>
        <fullName evidence="1">Uncharacterized protein</fullName>
    </submittedName>
</protein>
<dbReference type="AlphaFoldDB" id="A0AAV4PZ86"/>
<evidence type="ECO:0000313" key="1">
    <source>
        <dbReference type="EMBL" id="GIY02460.1"/>
    </source>
</evidence>
<dbReference type="Proteomes" id="UP001054945">
    <property type="component" value="Unassembled WGS sequence"/>
</dbReference>
<accession>A0AAV4PZ86</accession>
<name>A0AAV4PZ86_CAEEX</name>
<keyword evidence="2" id="KW-1185">Reference proteome</keyword>
<reference evidence="1 2" key="1">
    <citation type="submission" date="2021-06" db="EMBL/GenBank/DDBJ databases">
        <title>Caerostris extrusa draft genome.</title>
        <authorList>
            <person name="Kono N."/>
            <person name="Arakawa K."/>
        </authorList>
    </citation>
    <scope>NUCLEOTIDE SEQUENCE [LARGE SCALE GENOMIC DNA]</scope>
</reference>
<proteinExistence type="predicted"/>
<sequence>MMKVGGGGCTVGRSVDSEIASRVVFVSISGQCLSILITHESKYIRGEKKYHLIMERLRGLQAPLLPKKIIRNKIVVWKKKKMKKVGGGGAPWGEVWTQKLAVGWSFVSISGQCL</sequence>
<organism evidence="1 2">
    <name type="scientific">Caerostris extrusa</name>
    <name type="common">Bark spider</name>
    <name type="synonym">Caerostris bankana</name>
    <dbReference type="NCBI Taxonomy" id="172846"/>
    <lineage>
        <taxon>Eukaryota</taxon>
        <taxon>Metazoa</taxon>
        <taxon>Ecdysozoa</taxon>
        <taxon>Arthropoda</taxon>
        <taxon>Chelicerata</taxon>
        <taxon>Arachnida</taxon>
        <taxon>Araneae</taxon>
        <taxon>Araneomorphae</taxon>
        <taxon>Entelegynae</taxon>
        <taxon>Araneoidea</taxon>
        <taxon>Araneidae</taxon>
        <taxon>Caerostris</taxon>
    </lineage>
</organism>